<dbReference type="AlphaFoldDB" id="A0A813EE50"/>
<reference evidence="1" key="1">
    <citation type="submission" date="2021-02" db="EMBL/GenBank/DDBJ databases">
        <authorList>
            <person name="Dougan E. K."/>
            <person name="Rhodes N."/>
            <person name="Thang M."/>
            <person name="Chan C."/>
        </authorList>
    </citation>
    <scope>NUCLEOTIDE SEQUENCE</scope>
</reference>
<feature type="non-terminal residue" evidence="1">
    <location>
        <position position="1"/>
    </location>
</feature>
<evidence type="ECO:0000313" key="1">
    <source>
        <dbReference type="EMBL" id="CAE8600388.1"/>
    </source>
</evidence>
<gene>
    <name evidence="1" type="ORF">PGLA1383_LOCUS18719</name>
</gene>
<feature type="non-terminal residue" evidence="1">
    <location>
        <position position="85"/>
    </location>
</feature>
<evidence type="ECO:0000313" key="2">
    <source>
        <dbReference type="Proteomes" id="UP000654075"/>
    </source>
</evidence>
<protein>
    <submittedName>
        <fullName evidence="1">Uncharacterized protein</fullName>
    </submittedName>
</protein>
<dbReference type="EMBL" id="CAJNNV010012110">
    <property type="protein sequence ID" value="CAE8600388.1"/>
    <property type="molecule type" value="Genomic_DNA"/>
</dbReference>
<dbReference type="OrthoDB" id="420950at2759"/>
<proteinExistence type="predicted"/>
<keyword evidence="2" id="KW-1185">Reference proteome</keyword>
<sequence>APLGGHRPEPSQKAQLRAREYHFAPSVLPVGTLFDQCHRFLPNGRFDTWDKGRCSTPQRTWPTDGAVATLYDEKRKGKVGWKALP</sequence>
<comment type="caution">
    <text evidence="1">The sequence shown here is derived from an EMBL/GenBank/DDBJ whole genome shotgun (WGS) entry which is preliminary data.</text>
</comment>
<dbReference type="Proteomes" id="UP000654075">
    <property type="component" value="Unassembled WGS sequence"/>
</dbReference>
<accession>A0A813EE50</accession>
<name>A0A813EE50_POLGL</name>
<organism evidence="1 2">
    <name type="scientific">Polarella glacialis</name>
    <name type="common">Dinoflagellate</name>
    <dbReference type="NCBI Taxonomy" id="89957"/>
    <lineage>
        <taxon>Eukaryota</taxon>
        <taxon>Sar</taxon>
        <taxon>Alveolata</taxon>
        <taxon>Dinophyceae</taxon>
        <taxon>Suessiales</taxon>
        <taxon>Suessiaceae</taxon>
        <taxon>Polarella</taxon>
    </lineage>
</organism>